<protein>
    <submittedName>
        <fullName evidence="1">Peptidase family S41</fullName>
    </submittedName>
</protein>
<organism evidence="1 2">
    <name type="scientific">Clostridium gasigenes</name>
    <dbReference type="NCBI Taxonomy" id="94869"/>
    <lineage>
        <taxon>Bacteria</taxon>
        <taxon>Bacillati</taxon>
        <taxon>Bacillota</taxon>
        <taxon>Clostridia</taxon>
        <taxon>Eubacteriales</taxon>
        <taxon>Clostridiaceae</taxon>
        <taxon>Clostridium</taxon>
    </lineage>
</organism>
<proteinExistence type="predicted"/>
<dbReference type="GO" id="GO:0006508">
    <property type="term" value="P:proteolysis"/>
    <property type="evidence" value="ECO:0007669"/>
    <property type="project" value="InterPro"/>
</dbReference>
<dbReference type="SUPFAM" id="SSF52096">
    <property type="entry name" value="ClpP/crotonase"/>
    <property type="match status" value="1"/>
</dbReference>
<sequence length="397" mass="46671">MWIDKWNEDIEFLKETLISKHKNLFFNITRESFENNIKELKGRIEKLDYNDMKVEISRVIASIGDAHTAVKLPMNYLLPLEFYWFKEGIYVIKTLGEYKELEYSKVIEINNVPINEVLEELTEIISHENKSYLKANIVKYLQAVELLYGLMIIDDIENCSMKFEGLNGEIKTRNINSVDINKYNELLLLDSENKEQCNINKNDKELFNKIPLYRKNNHKNYWFEYLEEKQILYFKYNSCRDVLEESIEDFTKNIIKFMEENNVNKLVVDLRNNTGGDSRLLEPFIKYVQENDKINKFGKLFIVIGRDTFSSALLNTFSFKNNTNATLIGEPTGGKPNCYGEIEKFNLPNSKFLITYSTEYYNLIEDDNSDSLLPDINVEVGIYDFINGKDPVLEYLK</sequence>
<dbReference type="RefSeq" id="WP_089970887.1">
    <property type="nucleotide sequence ID" value="NZ_FNJM01000009.1"/>
</dbReference>
<reference evidence="1 2" key="1">
    <citation type="submission" date="2016-10" db="EMBL/GenBank/DDBJ databases">
        <authorList>
            <person name="de Groot N.N."/>
        </authorList>
    </citation>
    <scope>NUCLEOTIDE SEQUENCE [LARGE SCALE GENOMIC DNA]</scope>
    <source>
        <strain evidence="1 2">DSM 12272</strain>
    </source>
</reference>
<dbReference type="Gene3D" id="3.90.226.10">
    <property type="entry name" value="2-enoyl-CoA Hydratase, Chain A, domain 1"/>
    <property type="match status" value="1"/>
</dbReference>
<dbReference type="GO" id="GO:0008236">
    <property type="term" value="F:serine-type peptidase activity"/>
    <property type="evidence" value="ECO:0007669"/>
    <property type="project" value="InterPro"/>
</dbReference>
<dbReference type="STRING" id="94869.SAMN04488529_10910"/>
<name>A0A1H0U2J2_9CLOT</name>
<evidence type="ECO:0000313" key="2">
    <source>
        <dbReference type="Proteomes" id="UP000198597"/>
    </source>
</evidence>
<evidence type="ECO:0000313" key="1">
    <source>
        <dbReference type="EMBL" id="SDP60384.1"/>
    </source>
</evidence>
<keyword evidence="2" id="KW-1185">Reference proteome</keyword>
<dbReference type="OrthoDB" id="5480566at2"/>
<dbReference type="AlphaFoldDB" id="A0A1H0U2J2"/>
<dbReference type="EMBL" id="FNJM01000009">
    <property type="protein sequence ID" value="SDP60384.1"/>
    <property type="molecule type" value="Genomic_DNA"/>
</dbReference>
<accession>A0A1H0U2J2</accession>
<dbReference type="InterPro" id="IPR029045">
    <property type="entry name" value="ClpP/crotonase-like_dom_sf"/>
</dbReference>
<gene>
    <name evidence="1" type="ORF">SAMN04488529_10910</name>
</gene>
<dbReference type="Proteomes" id="UP000198597">
    <property type="component" value="Unassembled WGS sequence"/>
</dbReference>